<keyword evidence="1" id="KW-0547">Nucleotide-binding</keyword>
<sequence>MIAEFSIENFFSIKSAQKISFEPSSDTFMSDEYSYEVKEGVRLLKIGIIYGANASGKTNILNAFNFFRMLVLRMPKDRNETTQVVPFMLDDSSRNEKTRMSMVFYINKTKYILSFELDAKYIHSETLIVYDSIRPTKLYSRTYDASTDSSVIEFGTNLKMAKKSQGIISGNTINNCSVLAAFGKSNVERTRLNEVYDYFAKQVKDVLAPGMLLSGYIKSQLDKDENGDLKNFILNFLKASDFNIEDVALNEEEELITPELEQLIQNAPIGDEAKADMLRKGKITNTELTFKHKVGDRLYELSEEYESNGTMRFMGLAVILNFLLKTNRFVPIDEVETSIHYELLAYFLKVFLANSDGTSQMLLTTHDINLLNEDFIRRDIIWFTDKDELGETRIVRLSNLGLHKNLSPYNAYKQGKLVKLPFLGSQYLTLNNQ</sequence>
<protein>
    <submittedName>
        <fullName evidence="1">ATP-binding protein</fullName>
    </submittedName>
</protein>
<keyword evidence="2" id="KW-1185">Reference proteome</keyword>
<proteinExistence type="predicted"/>
<accession>A0AC61RKM7</accession>
<keyword evidence="1" id="KW-0067">ATP-binding</keyword>
<comment type="caution">
    <text evidence="1">The sequence shown here is derived from an EMBL/GenBank/DDBJ whole genome shotgun (WGS) entry which is preliminary data.</text>
</comment>
<evidence type="ECO:0000313" key="2">
    <source>
        <dbReference type="Proteomes" id="UP000306319"/>
    </source>
</evidence>
<dbReference type="Proteomes" id="UP000306319">
    <property type="component" value="Unassembled WGS sequence"/>
</dbReference>
<evidence type="ECO:0000313" key="1">
    <source>
        <dbReference type="EMBL" id="TGY80815.1"/>
    </source>
</evidence>
<name>A0AC61RKM7_9BACT</name>
<organism evidence="1 2">
    <name type="scientific">Lepagella muris</name>
    <dbReference type="NCBI Taxonomy" id="3032870"/>
    <lineage>
        <taxon>Bacteria</taxon>
        <taxon>Pseudomonadati</taxon>
        <taxon>Bacteroidota</taxon>
        <taxon>Bacteroidia</taxon>
        <taxon>Bacteroidales</taxon>
        <taxon>Muribaculaceae</taxon>
        <taxon>Lepagella</taxon>
    </lineage>
</organism>
<gene>
    <name evidence="1" type="ORF">E5331_00100</name>
</gene>
<dbReference type="EMBL" id="SRYB01000001">
    <property type="protein sequence ID" value="TGY80815.1"/>
    <property type="molecule type" value="Genomic_DNA"/>
</dbReference>
<reference evidence="1" key="1">
    <citation type="submission" date="2019-04" db="EMBL/GenBank/DDBJ databases">
        <title>Microbes associate with the intestines of laboratory mice.</title>
        <authorList>
            <person name="Navarre W."/>
            <person name="Wong E."/>
            <person name="Huang K."/>
            <person name="Tropini C."/>
            <person name="Ng K."/>
            <person name="Yu B."/>
        </authorList>
    </citation>
    <scope>NUCLEOTIDE SEQUENCE</scope>
    <source>
        <strain evidence="1">NM04_E33</strain>
    </source>
</reference>